<gene>
    <name evidence="1" type="ORF">FFLO_00427</name>
</gene>
<sequence length="285" mass="32813">MEERTLAFGQDVYRHRLAAQELVYTFLRKESSSTNLDLTERCVQLNTKLEDAWRDGEGDLGRIKEEVTKHFDNRNVASHWSIYTPEALIAIRTYIILSTIEAAQMLHEGLSKELDKDLPKDKVFGSWLDILENSRKVFQHEGWRSPWYKPYDRSGKEFLRWRENALDIFEQFKDGVTELLSDYPDHSAEAEARVTNKARQIIILVSGGSWDRFKFVWRRWQYSDGEAPNTTDEIQTRLELESLQSDRSNPSLSALAGEALDFISSSAEYGSSQSQTSVVGTASQF</sequence>
<name>A0A8K0JSC0_9TREE</name>
<reference evidence="1" key="1">
    <citation type="submission" date="2020-04" db="EMBL/GenBank/DDBJ databases">
        <title>Analysis of mating type loci in Filobasidium floriforme.</title>
        <authorList>
            <person name="Nowrousian M."/>
        </authorList>
    </citation>
    <scope>NUCLEOTIDE SEQUENCE</scope>
    <source>
        <strain evidence="1">CBS 6242</strain>
    </source>
</reference>
<keyword evidence="2" id="KW-1185">Reference proteome</keyword>
<proteinExistence type="predicted"/>
<comment type="caution">
    <text evidence="1">The sequence shown here is derived from an EMBL/GenBank/DDBJ whole genome shotgun (WGS) entry which is preliminary data.</text>
</comment>
<dbReference type="AlphaFoldDB" id="A0A8K0JSC0"/>
<accession>A0A8K0JSC0</accession>
<dbReference type="Proteomes" id="UP000812966">
    <property type="component" value="Unassembled WGS sequence"/>
</dbReference>
<evidence type="ECO:0000313" key="1">
    <source>
        <dbReference type="EMBL" id="KAG7575263.1"/>
    </source>
</evidence>
<organism evidence="1 2">
    <name type="scientific">Filobasidium floriforme</name>
    <dbReference type="NCBI Taxonomy" id="5210"/>
    <lineage>
        <taxon>Eukaryota</taxon>
        <taxon>Fungi</taxon>
        <taxon>Dikarya</taxon>
        <taxon>Basidiomycota</taxon>
        <taxon>Agaricomycotina</taxon>
        <taxon>Tremellomycetes</taxon>
        <taxon>Filobasidiales</taxon>
        <taxon>Filobasidiaceae</taxon>
        <taxon>Filobasidium</taxon>
    </lineage>
</organism>
<evidence type="ECO:0000313" key="2">
    <source>
        <dbReference type="Proteomes" id="UP000812966"/>
    </source>
</evidence>
<protein>
    <submittedName>
        <fullName evidence="1">Uncharacterized protein</fullName>
    </submittedName>
</protein>
<dbReference type="EMBL" id="JABELV010000005">
    <property type="protein sequence ID" value="KAG7575263.1"/>
    <property type="molecule type" value="Genomic_DNA"/>
</dbReference>